<dbReference type="InterPro" id="IPR036736">
    <property type="entry name" value="ACP-like_sf"/>
</dbReference>
<keyword evidence="6" id="KW-1185">Reference proteome</keyword>
<feature type="domain" description="Carrier" evidence="4">
    <location>
        <begin position="2665"/>
        <end position="2740"/>
    </location>
</feature>
<dbReference type="InterPro" id="IPR042099">
    <property type="entry name" value="ANL_N_sf"/>
</dbReference>
<protein>
    <submittedName>
        <fullName evidence="5">Amino acid adenylation domain-containing protein</fullName>
    </submittedName>
</protein>
<dbReference type="PROSITE" id="PS00455">
    <property type="entry name" value="AMP_BINDING"/>
    <property type="match status" value="4"/>
</dbReference>
<dbReference type="RefSeq" id="WP_132037153.1">
    <property type="nucleotide sequence ID" value="NZ_SLWA01000007.1"/>
</dbReference>
<dbReference type="Gene3D" id="3.30.559.30">
    <property type="entry name" value="Nonribosomal peptide synthetase, condensation domain"/>
    <property type="match status" value="3"/>
</dbReference>
<keyword evidence="3" id="KW-0597">Phosphoprotein</keyword>
<dbReference type="InterPro" id="IPR023213">
    <property type="entry name" value="CAT-like_dom_sf"/>
</dbReference>
<feature type="domain" description="Carrier" evidence="4">
    <location>
        <begin position="1619"/>
        <end position="1694"/>
    </location>
</feature>
<evidence type="ECO:0000256" key="3">
    <source>
        <dbReference type="ARBA" id="ARBA00022553"/>
    </source>
</evidence>
<dbReference type="InterPro" id="IPR045851">
    <property type="entry name" value="AMP-bd_C_sf"/>
</dbReference>
<dbReference type="SUPFAM" id="SSF47336">
    <property type="entry name" value="ACP-like"/>
    <property type="match status" value="3"/>
</dbReference>
<dbReference type="InterPro" id="IPR020845">
    <property type="entry name" value="AMP-binding_CS"/>
</dbReference>
<dbReference type="Pfam" id="PF13193">
    <property type="entry name" value="AMP-binding_C"/>
    <property type="match status" value="1"/>
</dbReference>
<gene>
    <name evidence="5" type="ORF">EV142_107239</name>
</gene>
<evidence type="ECO:0000256" key="1">
    <source>
        <dbReference type="ARBA" id="ARBA00001957"/>
    </source>
</evidence>
<dbReference type="Proteomes" id="UP000295270">
    <property type="component" value="Unassembled WGS sequence"/>
</dbReference>
<dbReference type="InterPro" id="IPR009081">
    <property type="entry name" value="PP-bd_ACP"/>
</dbReference>
<dbReference type="NCBIfam" id="NF003417">
    <property type="entry name" value="PRK04813.1"/>
    <property type="match status" value="4"/>
</dbReference>
<dbReference type="Pfam" id="PF00668">
    <property type="entry name" value="Condensation"/>
    <property type="match status" value="3"/>
</dbReference>
<dbReference type="Gene3D" id="3.40.50.12780">
    <property type="entry name" value="N-terminal domain of ligase-like"/>
    <property type="match status" value="3"/>
</dbReference>
<dbReference type="CDD" id="cd05930">
    <property type="entry name" value="A_NRPS"/>
    <property type="match status" value="2"/>
</dbReference>
<dbReference type="PANTHER" id="PTHR45527">
    <property type="entry name" value="NONRIBOSOMAL PEPTIDE SYNTHETASE"/>
    <property type="match status" value="1"/>
</dbReference>
<comment type="cofactor">
    <cofactor evidence="1">
        <name>pantetheine 4'-phosphate</name>
        <dbReference type="ChEBI" id="CHEBI:47942"/>
    </cofactor>
</comment>
<dbReference type="Gene3D" id="3.30.559.10">
    <property type="entry name" value="Chloramphenicol acetyltransferase-like domain"/>
    <property type="match status" value="3"/>
</dbReference>
<evidence type="ECO:0000313" key="6">
    <source>
        <dbReference type="Proteomes" id="UP000295270"/>
    </source>
</evidence>
<evidence type="ECO:0000256" key="2">
    <source>
        <dbReference type="ARBA" id="ARBA00022450"/>
    </source>
</evidence>
<keyword evidence="2" id="KW-0596">Phosphopantetheine</keyword>
<accession>A0ABY2AY04</accession>
<comment type="caution">
    <text evidence="5">The sequence shown here is derived from an EMBL/GenBank/DDBJ whole genome shotgun (WGS) entry which is preliminary data.</text>
</comment>
<reference evidence="5 6" key="1">
    <citation type="journal article" date="2015" name="Stand. Genomic Sci.">
        <title>Genomic Encyclopedia of Bacterial and Archaeal Type Strains, Phase III: the genomes of soil and plant-associated and newly described type strains.</title>
        <authorList>
            <person name="Whitman W.B."/>
            <person name="Woyke T."/>
            <person name="Klenk H.P."/>
            <person name="Zhou Y."/>
            <person name="Lilburn T.G."/>
            <person name="Beck B.J."/>
            <person name="De Vos P."/>
            <person name="Vandamme P."/>
            <person name="Eisen J.A."/>
            <person name="Garrity G."/>
            <person name="Hugenholtz P."/>
            <person name="Kyrpides N.C."/>
        </authorList>
    </citation>
    <scope>NUCLEOTIDE SEQUENCE [LARGE SCALE GENOMIC DNA]</scope>
    <source>
        <strain evidence="5 6">P5626</strain>
    </source>
</reference>
<dbReference type="InterPro" id="IPR025110">
    <property type="entry name" value="AMP-bd_C"/>
</dbReference>
<dbReference type="Pfam" id="PF00501">
    <property type="entry name" value="AMP-binding"/>
    <property type="match status" value="4"/>
</dbReference>
<dbReference type="PANTHER" id="PTHR45527:SF1">
    <property type="entry name" value="FATTY ACID SYNTHASE"/>
    <property type="match status" value="1"/>
</dbReference>
<dbReference type="Gene3D" id="1.10.1200.10">
    <property type="entry name" value="ACP-like"/>
    <property type="match status" value="3"/>
</dbReference>
<feature type="non-terminal residue" evidence="5">
    <location>
        <position position="3527"/>
    </location>
</feature>
<dbReference type="InterPro" id="IPR001242">
    <property type="entry name" value="Condensation_dom"/>
</dbReference>
<dbReference type="EMBL" id="SLWA01000007">
    <property type="protein sequence ID" value="TCN54739.1"/>
    <property type="molecule type" value="Genomic_DNA"/>
</dbReference>
<dbReference type="InterPro" id="IPR020459">
    <property type="entry name" value="AMP-binding"/>
</dbReference>
<dbReference type="SUPFAM" id="SSF52777">
    <property type="entry name" value="CoA-dependent acyltransferases"/>
    <property type="match status" value="6"/>
</dbReference>
<sequence>MLISNTLVDVLENAAQEQTGITFIRSSSEEVTYSYRELLSKALYTLHNLQEFGVRSGDEVIIQINDNAEFLQVFWACILGKIIPVPVAIGRQEGHKHKLYNIWKKLNNPFLVCDKGLLDEMFTYKSDEVTEAAYQKIAKTTLFSTDAVVEKSQGISNTDIRAEDIAYIQFSSGSTGNPKGVELTHANLVANIVDIANRSQITAADRSLSWLPLTHDMGLICFHLSCTLRKIQQFLLPTTLFIRRPLLWMEKASEHQASLLYSPNFGCQYILSAINTAKNPMDWNLSKVRIMYNGAEPISWKLCNQFLEEMAQFQLPSSILYPGYGLAEACVAVTLPIVGNPFKCYFVDRNHLKIGEKIVEVANENSANSTSFVEVGRPLDQCPVRIANDNDEVLADKHIGHIQIKGANVTTGYYNDPEISAACKTDDYWHRTGDLGFMYEGALVITGRAKNLIIINGQNIYPQDIEEILHKKLHLKPETVVACSARKDVNHSEELLIFVQQRSISEDFIQTIWDIKREVLNELNLEVKQVIAVKSIPKTTSGKVQHYQLVQQYLAGDYETQILKTTELEEQLTDKEDDKTNSLDDKLWSLARHILKNDTLEFSQNFFTDQFNSLKATALLSRIQQLGYQISIETLFKNASVAALSQYLQNQEQVQIAAIEVAETSNNYPLTAGQKRFWMLHQFNQSTAAHITSVSRIKGNFNPTAFSNAMKTIVNRHDSLRTIFKSEAGEIVQQVIPATSFDFEVSQLDFSTKPAPEALAKSRAYEVANSSFDLSKGPLLRVELIKISESQYYFIFVIHHIISDGWSIDVISKELQSFYKSYSLGNEAVLSPLRLQYKDYVAWYNSYAATASYEASRTYWLNRFSGELPSLELPFSKNGGDSLSFSGAYLHHSFSREISTALKTLCAAHQVTTFTGIMSVLSSVFYQLTGQTDLIIGTDTAGRIHQDLENQVGYYLNLLPIRIGFSAENSFTELLSVVHQELLAGYSHQSYPFDTLISELGLPRIMGKLPLLDVLVLFQNFENALGFNDLIEDVSISSETIETPTSLNDLLLEFKETNDTLSLTIRYNTALYKAEQLEVFITSFENIVKAILENPTQSIEKSGILSEAEKATILQFSKGATKLYESGSILELFRKQAAKTPESNCLTYEGKSLSYEQVEALSNQLADQLVNEYQVKTGAIIGLMTHRDFDMIIGMLGVLKSGAAYLPIDKDYPVARQNYLIADSGLDVLIVSHNVEVEAAVSKLELHIDQLSKYDNNYKGITASKDDLGYVMYTSGTTGKPKGVMITHNSLLDYTQTFVNYFGLTANDVVIQQSSFSFDTSVEEIYPVLSVGGALILTPSGGKDVEALLNLTAKHNVTLLSSTPLVLQSINELLAARNSNIPSLRTVISGGDALRLEYISNFSEKVKLYNTYGPTEATVCTSYYEIDNSSVSNCIGAPIFNREIYICNNDLEIQPQFVIGELYLGGSGIAAGYHNQPAQTAERFIENPFGKNKLYKTGDLGYWDASGNIHFMGRKDHQMKVRGYRVETMEVAKAIIGFEGVTDSYVTGFNAHGIQHLVGYYTGKSTETALRDYLRNELPDYMVPTYLIAMESFPMTANGKIAIDKLPDPILVSAKEHQPARNERDEQLIAIWKTVLQTDKIGITDNFFELGGHSLKAVQIANRIQEEFSVAIGLKEIFLYPVLQDQSDLLAALEESVYEPIPVAAVQDGYPLSYAQRRLWFLDQLGIAKQSFNLCWLCNIELGNKVFNPTAFSNAMKTIVNRHDSLRTIFKSEAGEIVQQVIPTTSFDFEVGQLDFSTKPAPDVLAKSRAYEVANSSFDLSKGPLLRVELIKISESQYYFIFVIHHIISDGWSIDVISKELQSFYKSYSLGNEAVLSPLRLQYKDYVAWYNSYAATASYEASRTYWLNRFSGELPSLELPFSKNGGDSLSFSGAYLHHSFSREISTALKTLCAAHQVTTFTGIMSVLSSVFYQLTGQTDLIIGTDTAGRIHQDLENQVGYYLNLLPIRIGFSAENSFTELLSTVHQELLAGYSHQSYPFDTLISELGLPRIMGKLPLLDVLVLFQNFENALGFNDLIEDVSISSETIETPTSLNDLLLEFKESNDTLSLTIRYNTVLYKAEQLEVFITSFENILSRVIAHPAQAIEKYNILSETEKATILQFSKGATKSYESGSIVELFRKQAAKTPDSNCLTYEGKSLSYEQVEALSNQLADQLVNEYQVKTGAIIGLMTHRDFDMIIGMLGVLKSGAAYLPIDKDYPVARQNYLIEDSGLDVLIVSQNVEVEAAVSKLELHIDQLSKYDNNYKGITASKDDLAYVMYTSGTTGKPKGVMITHNSLLDYTQTFVNYFGLTANDVVIQQSSFSFDTSVEEIYPVLSVGGELILTPSGGKDVEVLLNLTAKHNVTLLSSTPLVLQSINELLAARNSNIPSLRILISGGDALRLEYISNFSEKVKLYNTYGPTEATVCTSYYEIDNSSVSNCIGAPIFNREIYICNSQLEIQPQFVIGELYLGGSGIAAGYHNQPTQTAERFIENPFGKDKLYKTGDLGYWDASGNIHFMGRKDHQLKVRGYRVETMEVAKAIIAFEGVTDSYVTGFNAHGIQHLVGYYTGKSTETALRDYLRNELPDYMVPTYLIAMESFPMTANGKIAIDKLPDPILVSAKEYQPARNERDEQLITIWKTVLQTDKIGITDNFFELGGHSLKAVQIANRIQEEFSVAIGLKEIFLYPVLQDQSDLLAALEESVYEPIPVAAVQDGYPLSYAQRRLWFLDQLNESSIAYNVTFGHWLQGPLDIKALSYAFNALIKRHESLRTVFRWKDEEVKQYVKASETIDFEVESIDWEKAKDDDETIVNTIFKEYNTAFNLSKGPLLKVHAFRRSAEKHFLFINIHHIIADEISVQILIAELQELYNAKINGNQIVLKDLKVQYKDFAVWQQVSKEQQEISHKSYWLEKLSSEITPLNLPTCFPRGIEQTFNGKRIKHTFGKEISAKFHSLLEQQQSSLFMGVLSLVKTLLYRYTGTQDIIIGTPISGRVHPDLENQVGFYLNTLALRDELSGDMSYEALLTQVKQTCLDAYEHQSYPFDLLVEELDAARDLSRSPLFDVMVVLEDMERYDKKLSFSDITIEGEYVDEETSKFDITFYFSKRNDNLHLTIEYNTSLFSASRIARMASHLEELLALVVAAPQTSIGKYNYLSDAERTTILKNFNATAKDYPLSGSFLTRYEQNVNKTPQAVAVCYADRKLSYEALDAAVNQLSNYLKDNYNIQQGDCVGLLMDRSEWMLISMLSILKLGGIYLPIDKSYPTSRISYILEDGRAALLIADTKYTDESGIKVMLLPELTEEISTYSSELASVVVDEADLAYMIYTSGSTGTPKGVKILHRSVTNLMYAMESEISANASDSLLAVTTYAFDMSVVELFLPLHVGASVIIASTPSLKSPEAIIELFEKHNPSIMQATPGFWQMLVDAGWEGSEKVRVITGGEALSLSLGEALINRSETIWNMYGPTETTVYSTYKKVKETQDIPYIGRPV</sequence>
<feature type="domain" description="Carrier" evidence="4">
    <location>
        <begin position="578"/>
        <end position="652"/>
    </location>
</feature>
<dbReference type="PRINTS" id="PR00154">
    <property type="entry name" value="AMPBINDING"/>
</dbReference>
<dbReference type="InterPro" id="IPR000873">
    <property type="entry name" value="AMP-dep_synth/lig_dom"/>
</dbReference>
<dbReference type="PROSITE" id="PS00012">
    <property type="entry name" value="PHOSPHOPANTETHEINE"/>
    <property type="match status" value="2"/>
</dbReference>
<organism evidence="5 6">
    <name type="scientific">Flavobacterium circumlabens</name>
    <dbReference type="NCBI Taxonomy" id="2133765"/>
    <lineage>
        <taxon>Bacteria</taxon>
        <taxon>Pseudomonadati</taxon>
        <taxon>Bacteroidota</taxon>
        <taxon>Flavobacteriia</taxon>
        <taxon>Flavobacteriales</taxon>
        <taxon>Flavobacteriaceae</taxon>
        <taxon>Flavobacterium</taxon>
    </lineage>
</organism>
<dbReference type="InterPro" id="IPR006162">
    <property type="entry name" value="Ppantetheine_attach_site"/>
</dbReference>
<dbReference type="Pfam" id="PF00550">
    <property type="entry name" value="PP-binding"/>
    <property type="match status" value="3"/>
</dbReference>
<dbReference type="SUPFAM" id="SSF56801">
    <property type="entry name" value="Acetyl-CoA synthetase-like"/>
    <property type="match status" value="4"/>
</dbReference>
<dbReference type="NCBIfam" id="TIGR01733">
    <property type="entry name" value="AA-adenyl-dom"/>
    <property type="match status" value="2"/>
</dbReference>
<dbReference type="CDD" id="cd19531">
    <property type="entry name" value="LCL_NRPS-like"/>
    <property type="match status" value="3"/>
</dbReference>
<dbReference type="InterPro" id="IPR010071">
    <property type="entry name" value="AA_adenyl_dom"/>
</dbReference>
<evidence type="ECO:0000313" key="5">
    <source>
        <dbReference type="EMBL" id="TCN54739.1"/>
    </source>
</evidence>
<proteinExistence type="predicted"/>
<evidence type="ECO:0000259" key="4">
    <source>
        <dbReference type="PROSITE" id="PS50075"/>
    </source>
</evidence>
<name>A0ABY2AY04_9FLAO</name>
<dbReference type="PROSITE" id="PS50075">
    <property type="entry name" value="CARRIER"/>
    <property type="match status" value="3"/>
</dbReference>
<dbReference type="Gene3D" id="3.30.300.30">
    <property type="match status" value="3"/>
</dbReference>
<dbReference type="Gene3D" id="3.40.50.980">
    <property type="match status" value="2"/>
</dbReference>